<dbReference type="KEGG" id="pmaw:MACH26_37590"/>
<dbReference type="RefSeq" id="WP_338294312.1">
    <property type="nucleotide sequence ID" value="NZ_AP027272.1"/>
</dbReference>
<dbReference type="Proteomes" id="UP001333710">
    <property type="component" value="Chromosome"/>
</dbReference>
<proteinExistence type="predicted"/>
<feature type="compositionally biased region" description="Low complexity" evidence="1">
    <location>
        <begin position="34"/>
        <end position="50"/>
    </location>
</feature>
<feature type="region of interest" description="Disordered" evidence="1">
    <location>
        <begin position="34"/>
        <end position="55"/>
    </location>
</feature>
<feature type="compositionally biased region" description="Acidic residues" evidence="1">
    <location>
        <begin position="106"/>
        <end position="118"/>
    </location>
</feature>
<organism evidence="2 3">
    <name type="scientific">Planctobacterium marinum</name>
    <dbReference type="NCBI Taxonomy" id="1631968"/>
    <lineage>
        <taxon>Bacteria</taxon>
        <taxon>Pseudomonadati</taxon>
        <taxon>Pseudomonadota</taxon>
        <taxon>Gammaproteobacteria</taxon>
        <taxon>Alteromonadales</taxon>
        <taxon>Alteromonadaceae</taxon>
        <taxon>Planctobacterium</taxon>
    </lineage>
</organism>
<name>A0AA48KS43_9ALTE</name>
<feature type="compositionally biased region" description="Polar residues" evidence="1">
    <location>
        <begin position="83"/>
        <end position="95"/>
    </location>
</feature>
<dbReference type="EMBL" id="AP027272">
    <property type="protein sequence ID" value="BDX08238.1"/>
    <property type="molecule type" value="Genomic_DNA"/>
</dbReference>
<feature type="region of interest" description="Disordered" evidence="1">
    <location>
        <begin position="83"/>
        <end position="142"/>
    </location>
</feature>
<keyword evidence="3" id="KW-1185">Reference proteome</keyword>
<evidence type="ECO:0000313" key="3">
    <source>
        <dbReference type="Proteomes" id="UP001333710"/>
    </source>
</evidence>
<dbReference type="AlphaFoldDB" id="A0AA48KS43"/>
<evidence type="ECO:0000256" key="1">
    <source>
        <dbReference type="SAM" id="MobiDB-lite"/>
    </source>
</evidence>
<reference evidence="2" key="1">
    <citation type="submission" date="2023-01" db="EMBL/GenBank/DDBJ databases">
        <title>Complete genome sequence of Planctobacterium marinum strain Dej080120_11.</title>
        <authorList>
            <person name="Ueki S."/>
            <person name="Maruyama F."/>
        </authorList>
    </citation>
    <scope>NUCLEOTIDE SEQUENCE</scope>
    <source>
        <strain evidence="2">Dej080120_11</strain>
    </source>
</reference>
<accession>A0AA48KS43</accession>
<gene>
    <name evidence="2" type="ORF">MACH26_37590</name>
</gene>
<evidence type="ECO:0000313" key="2">
    <source>
        <dbReference type="EMBL" id="BDX08238.1"/>
    </source>
</evidence>
<sequence length="154" mass="16593">MEISTTTNILNAGFRRTTTASDLLNTDTFGIGNSSRAPSLNSSQSSALNAGFQQDNLAEQPVNAFGIGQANQPEVELSPQARILQQNEANQQSLSERLAQAREESQSDNDDQETESETDNSGFVRVASSEGSAQKNNIPAERAAEVYRSIQSLL</sequence>
<protein>
    <submittedName>
        <fullName evidence="2">Uncharacterized protein</fullName>
    </submittedName>
</protein>